<accession>A0A250VE16</accession>
<feature type="signal peptide" evidence="1">
    <location>
        <begin position="1"/>
        <end position="29"/>
    </location>
</feature>
<gene>
    <name evidence="2" type="ORF">SO3561_03825</name>
</gene>
<keyword evidence="1" id="KW-0732">Signal</keyword>
<comment type="caution">
    <text evidence="2">The sequence shown here is derived from an EMBL/GenBank/DDBJ whole genome shotgun (WGS) entry which is preliminary data.</text>
</comment>
<proteinExistence type="predicted"/>
<evidence type="ECO:0000313" key="3">
    <source>
        <dbReference type="Proteomes" id="UP000217446"/>
    </source>
</evidence>
<evidence type="ECO:0000313" key="2">
    <source>
        <dbReference type="EMBL" id="GAX52314.1"/>
    </source>
</evidence>
<reference evidence="3" key="1">
    <citation type="submission" date="2017-05" db="EMBL/GenBank/DDBJ databases">
        <title>Streptomyces olivochromogenes NBRC 3561 whole genome shotgun sequence.</title>
        <authorList>
            <person name="Dohra H."/>
            <person name="Kodani S."/>
        </authorList>
    </citation>
    <scope>NUCLEOTIDE SEQUENCE [LARGE SCALE GENOMIC DNA]</scope>
    <source>
        <strain evidence="3">NBRC 3561</strain>
    </source>
</reference>
<protein>
    <recommendedName>
        <fullName evidence="4">Ricin B lectin domain-containing protein</fullName>
    </recommendedName>
</protein>
<dbReference type="RefSeq" id="WP_067367082.1">
    <property type="nucleotide sequence ID" value="NZ_BDQI01000007.1"/>
</dbReference>
<evidence type="ECO:0000256" key="1">
    <source>
        <dbReference type="SAM" id="SignalP"/>
    </source>
</evidence>
<sequence length="126" mass="13325">MIKSKLARAAAVVGASAALVVGVSASAQADSDKQINLPSSRGYMHFHDDGDVFSVCDTKADGYGVTGALWVRNSAGIESQLWTLDDGGDSGCDKKGENIGQLSVYKMEVWWHGGGAAVWSPSWFNE</sequence>
<dbReference type="Proteomes" id="UP000217446">
    <property type="component" value="Unassembled WGS sequence"/>
</dbReference>
<dbReference type="STRING" id="1963.AQJ27_13725"/>
<dbReference type="EMBL" id="BDQI01000007">
    <property type="protein sequence ID" value="GAX52314.1"/>
    <property type="molecule type" value="Genomic_DNA"/>
</dbReference>
<dbReference type="AlphaFoldDB" id="A0A250VE16"/>
<organism evidence="2 3">
    <name type="scientific">Streptomyces olivochromogenes</name>
    <dbReference type="NCBI Taxonomy" id="1963"/>
    <lineage>
        <taxon>Bacteria</taxon>
        <taxon>Bacillati</taxon>
        <taxon>Actinomycetota</taxon>
        <taxon>Actinomycetes</taxon>
        <taxon>Kitasatosporales</taxon>
        <taxon>Streptomycetaceae</taxon>
        <taxon>Streptomyces</taxon>
    </lineage>
</organism>
<feature type="chain" id="PRO_5012580638" description="Ricin B lectin domain-containing protein" evidence="1">
    <location>
        <begin position="30"/>
        <end position="126"/>
    </location>
</feature>
<name>A0A250VE16_STROL</name>
<keyword evidence="3" id="KW-1185">Reference proteome</keyword>
<evidence type="ECO:0008006" key="4">
    <source>
        <dbReference type="Google" id="ProtNLM"/>
    </source>
</evidence>